<comment type="caution">
    <text evidence="2">The sequence shown here is derived from an EMBL/GenBank/DDBJ whole genome shotgun (WGS) entry which is preliminary data.</text>
</comment>
<dbReference type="InterPro" id="IPR011704">
    <property type="entry name" value="ATPase_dyneun-rel_AAA"/>
</dbReference>
<dbReference type="Gene3D" id="3.40.50.300">
    <property type="entry name" value="P-loop containing nucleotide triphosphate hydrolases"/>
    <property type="match status" value="1"/>
</dbReference>
<dbReference type="AlphaFoldDB" id="A0A822L5L6"/>
<evidence type="ECO:0000313" key="3">
    <source>
        <dbReference type="Proteomes" id="UP000005806"/>
    </source>
</evidence>
<dbReference type="SUPFAM" id="SSF52540">
    <property type="entry name" value="P-loop containing nucleoside triphosphate hydrolases"/>
    <property type="match status" value="1"/>
</dbReference>
<evidence type="ECO:0000259" key="1">
    <source>
        <dbReference type="SMART" id="SM00382"/>
    </source>
</evidence>
<dbReference type="CDD" id="cd00009">
    <property type="entry name" value="AAA"/>
    <property type="match status" value="1"/>
</dbReference>
<feature type="domain" description="AAA+ ATPase" evidence="1">
    <location>
        <begin position="63"/>
        <end position="268"/>
    </location>
</feature>
<accession>A0A822L5L6</accession>
<reference evidence="2 3" key="1">
    <citation type="submission" date="2012-04" db="EMBL/GenBank/DDBJ databases">
        <authorList>
            <person name="Genoscope - CEA"/>
        </authorList>
    </citation>
    <scope>NUCLEOTIDE SEQUENCE [LARGE SCALE GENOMIC DNA]</scope>
    <source>
        <strain evidence="2 3">9432</strain>
    </source>
</reference>
<dbReference type="RefSeq" id="WP_002750293.1">
    <property type="nucleotide sequence ID" value="NZ_HE972527.1"/>
</dbReference>
<sequence>MKDWEIFKGNQKPIDYDWSSLETPSWRPFGKEKQPGESRRKHRGETFLVRDEERKMVNAALYLRRPLLVTGNPGTGKSSLAYKVAQELTLGEVLYWPITTHTTLKDGLYNYDAIGRLQEVKLLEREQKELTPKERTDQLKQIEKYITLGPLGTALLKSEKPRVLLIDEIDKSDIDLPNDLLTLFEEGRFEIPELVRLKEKVPSVEVRTAYTDTTVITQKDIKTPINDGLVICNAFPFVILTSNGERDFPPPFLRRCLRLTMKEPEKPDLIKIIEAHLKETIANNPDIDKLIDNFIQKRSSQTLATDQLLNAIFMVKKGAISTEDDLINQLLKDLGTIEDE</sequence>
<evidence type="ECO:0000313" key="2">
    <source>
        <dbReference type="EMBL" id="CCH91658.1"/>
    </source>
</evidence>
<proteinExistence type="predicted"/>
<organism evidence="2 3">
    <name type="scientific">Microcystis aeruginosa PCC 9432</name>
    <dbReference type="NCBI Taxonomy" id="1160280"/>
    <lineage>
        <taxon>Bacteria</taxon>
        <taxon>Bacillati</taxon>
        <taxon>Cyanobacteriota</taxon>
        <taxon>Cyanophyceae</taxon>
        <taxon>Oscillatoriophycideae</taxon>
        <taxon>Chroococcales</taxon>
        <taxon>Microcystaceae</taxon>
        <taxon>Microcystis</taxon>
    </lineage>
</organism>
<dbReference type="EMBL" id="CAIH01000079">
    <property type="protein sequence ID" value="CCH91658.1"/>
    <property type="molecule type" value="Genomic_DNA"/>
</dbReference>
<name>A0A822L5L6_MICAE</name>
<dbReference type="SMART" id="SM00382">
    <property type="entry name" value="AAA"/>
    <property type="match status" value="1"/>
</dbReference>
<protein>
    <submittedName>
        <fullName evidence="2">ATPase-like protein</fullName>
    </submittedName>
</protein>
<dbReference type="InterPro" id="IPR003593">
    <property type="entry name" value="AAA+_ATPase"/>
</dbReference>
<dbReference type="InterPro" id="IPR027417">
    <property type="entry name" value="P-loop_NTPase"/>
</dbReference>
<dbReference type="Proteomes" id="UP000005806">
    <property type="component" value="Unassembled WGS sequence"/>
</dbReference>
<dbReference type="GO" id="GO:0016887">
    <property type="term" value="F:ATP hydrolysis activity"/>
    <property type="evidence" value="ECO:0007669"/>
    <property type="project" value="InterPro"/>
</dbReference>
<dbReference type="GO" id="GO:0005524">
    <property type="term" value="F:ATP binding"/>
    <property type="evidence" value="ECO:0007669"/>
    <property type="project" value="InterPro"/>
</dbReference>
<dbReference type="Pfam" id="PF07728">
    <property type="entry name" value="AAA_5"/>
    <property type="match status" value="1"/>
</dbReference>
<gene>
    <name evidence="2" type="ORF">MICCA_170014</name>
</gene>